<dbReference type="HAMAP" id="MF_03006">
    <property type="entry name" value="eIF3g"/>
    <property type="match status" value="1"/>
</dbReference>
<dbReference type="GO" id="GO:0033290">
    <property type="term" value="C:eukaryotic 48S preinitiation complex"/>
    <property type="evidence" value="ECO:0007669"/>
    <property type="project" value="UniProtKB-UniRule"/>
</dbReference>
<dbReference type="Gene3D" id="3.30.70.330">
    <property type="match status" value="1"/>
</dbReference>
<keyword evidence="4 5" id="KW-0648">Protein biosynthesis</keyword>
<evidence type="ECO:0000256" key="6">
    <source>
        <dbReference type="PROSITE-ProRule" id="PRU00176"/>
    </source>
</evidence>
<comment type="similarity">
    <text evidence="5">Belongs to the eIF-3 subunit G family.</text>
</comment>
<keyword evidence="2 5" id="KW-0396">Initiation factor</keyword>
<dbReference type="InterPro" id="IPR012677">
    <property type="entry name" value="Nucleotide-bd_a/b_plait_sf"/>
</dbReference>
<dbReference type="PIRSF" id="PIRSF037949">
    <property type="entry name" value="Transl_init_eIF-3_RNA-bind"/>
    <property type="match status" value="1"/>
</dbReference>
<comment type="subunit">
    <text evidence="5">Component of the eukaryotic translation initiation factor 3 (eIF-3) complex.</text>
</comment>
<evidence type="ECO:0000256" key="1">
    <source>
        <dbReference type="ARBA" id="ARBA00022490"/>
    </source>
</evidence>
<evidence type="ECO:0000256" key="3">
    <source>
        <dbReference type="ARBA" id="ARBA00022884"/>
    </source>
</evidence>
<dbReference type="SUPFAM" id="SSF54928">
    <property type="entry name" value="RNA-binding domain, RBD"/>
    <property type="match status" value="1"/>
</dbReference>
<dbReference type="GO" id="GO:0001732">
    <property type="term" value="P:formation of cytoplasmic translation initiation complex"/>
    <property type="evidence" value="ECO:0007669"/>
    <property type="project" value="UniProtKB-UniRule"/>
</dbReference>
<comment type="function">
    <text evidence="5">RNA-binding component of the eukaryotic translation initiation factor 3 (eIF-3) complex, which is involved in protein synthesis of a specialized repertoire of mRNAs and, together with other initiation factors, stimulates binding of mRNA and methionyl-tRNAi to the 40S ribosome. The eIF-3 complex specifically targets and initiates translation of a subset of mRNAs involved in cell proliferation. This subunit can bind 18S rRNA.</text>
</comment>
<dbReference type="GO" id="GO:0003743">
    <property type="term" value="F:translation initiation factor activity"/>
    <property type="evidence" value="ECO:0007669"/>
    <property type="project" value="UniProtKB-UniRule"/>
</dbReference>
<name>A0A6G1SQ85_9ACAR</name>
<dbReference type="CDD" id="cd12408">
    <property type="entry name" value="RRM_eIF3G_like"/>
    <property type="match status" value="1"/>
</dbReference>
<dbReference type="EMBL" id="GGYP01007282">
    <property type="protein sequence ID" value="MDE52053.1"/>
    <property type="molecule type" value="Transcribed_RNA"/>
</dbReference>
<comment type="subcellular location">
    <subcellularLocation>
        <location evidence="5">Cytoplasm</location>
    </subcellularLocation>
</comment>
<gene>
    <name evidence="8" type="primary">eif3g</name>
    <name evidence="8" type="ORF">g.19604</name>
</gene>
<dbReference type="PANTHER" id="PTHR10352">
    <property type="entry name" value="EUKARYOTIC TRANSLATION INITIATION FACTOR 3 SUBUNIT G"/>
    <property type="match status" value="1"/>
</dbReference>
<evidence type="ECO:0000256" key="5">
    <source>
        <dbReference type="HAMAP-Rule" id="MF_03006"/>
    </source>
</evidence>
<proteinExistence type="inferred from homology"/>
<dbReference type="InterPro" id="IPR000504">
    <property type="entry name" value="RRM_dom"/>
</dbReference>
<dbReference type="SMART" id="SM00360">
    <property type="entry name" value="RRM"/>
    <property type="match status" value="1"/>
</dbReference>
<sequence>MAAKTQQRSKLATSWVDTMKEHHAADQLPPPTEKIEGDTKIVTEYKFDDEGKKIKITKTYQIVRNEVTKGMLKRRQWRPFGAPQSEDEKREATTTEDEVLMQFINQKDTVAAQDDPWAKAFEANKNLFKCRVCNGSHATAQCPLGGQPDDAANGMLGLSRLTSTTDRYVPRPQLMEQSGRPSVGMSMRLREDMNTIRVTNLPGDMQDSDIKDLFGKVGRISRIFLARDKFTGASKGYAFVSFEKHESALSAVTTFNGFGYSNLILKVELARPT</sequence>
<dbReference type="InterPro" id="IPR024675">
    <property type="entry name" value="eIF3g_N"/>
</dbReference>
<dbReference type="GO" id="GO:0016282">
    <property type="term" value="C:eukaryotic 43S preinitiation complex"/>
    <property type="evidence" value="ECO:0007669"/>
    <property type="project" value="UniProtKB-UniRule"/>
</dbReference>
<dbReference type="Pfam" id="PF00076">
    <property type="entry name" value="RRM_1"/>
    <property type="match status" value="1"/>
</dbReference>
<evidence type="ECO:0000256" key="4">
    <source>
        <dbReference type="ARBA" id="ARBA00022917"/>
    </source>
</evidence>
<evidence type="ECO:0000313" key="8">
    <source>
        <dbReference type="EMBL" id="MDE52053.1"/>
    </source>
</evidence>
<dbReference type="Pfam" id="PF12353">
    <property type="entry name" value="eIF3g"/>
    <property type="match status" value="1"/>
</dbReference>
<evidence type="ECO:0000256" key="2">
    <source>
        <dbReference type="ARBA" id="ARBA00022540"/>
    </source>
</evidence>
<feature type="domain" description="RRM" evidence="7">
    <location>
        <begin position="194"/>
        <end position="272"/>
    </location>
</feature>
<dbReference type="PROSITE" id="PS50102">
    <property type="entry name" value="RRM"/>
    <property type="match status" value="1"/>
</dbReference>
<keyword evidence="1 5" id="KW-0963">Cytoplasm</keyword>
<dbReference type="GO" id="GO:0005852">
    <property type="term" value="C:eukaryotic translation initiation factor 3 complex"/>
    <property type="evidence" value="ECO:0007669"/>
    <property type="project" value="UniProtKB-UniRule"/>
</dbReference>
<evidence type="ECO:0000259" key="7">
    <source>
        <dbReference type="PROSITE" id="PS50102"/>
    </source>
</evidence>
<dbReference type="InterPro" id="IPR035979">
    <property type="entry name" value="RBD_domain_sf"/>
</dbReference>
<keyword evidence="3 6" id="KW-0694">RNA-binding</keyword>
<dbReference type="InterPro" id="IPR017334">
    <property type="entry name" value="eIF3_g"/>
</dbReference>
<reference evidence="8" key="1">
    <citation type="submission" date="2018-10" db="EMBL/GenBank/DDBJ databases">
        <title>Transcriptome assembly of Aceria tosichella (Wheat curl mite) Type 2.</title>
        <authorList>
            <person name="Scully E.D."/>
            <person name="Geib S.M."/>
            <person name="Palmer N.A."/>
            <person name="Gupta A.K."/>
            <person name="Sarath G."/>
            <person name="Tatineni S."/>
        </authorList>
    </citation>
    <scope>NUCLEOTIDE SEQUENCE</scope>
    <source>
        <strain evidence="8">LincolnNE</strain>
    </source>
</reference>
<dbReference type="InterPro" id="IPR034240">
    <property type="entry name" value="eIF3G_RRM"/>
</dbReference>
<dbReference type="GO" id="GO:0003723">
    <property type="term" value="F:RNA binding"/>
    <property type="evidence" value="ECO:0007669"/>
    <property type="project" value="UniProtKB-UniRule"/>
</dbReference>
<protein>
    <recommendedName>
        <fullName evidence="5">Eukaryotic translation initiation factor 3 subunit G</fullName>
        <shortName evidence="5">eIF3g</shortName>
    </recommendedName>
    <alternativeName>
        <fullName evidence="5">Eukaryotic translation initiation factor 3 RNA-binding subunit</fullName>
        <shortName evidence="5">eIF-3 RNA-binding subunit</shortName>
    </alternativeName>
    <alternativeName>
        <fullName evidence="5">Eukaryotic translation initiation factor 3 subunit 4</fullName>
    </alternativeName>
</protein>
<dbReference type="AlphaFoldDB" id="A0A6G1SQ85"/>
<accession>A0A6G1SQ85</accession>
<organism evidence="8">
    <name type="scientific">Aceria tosichella</name>
    <name type="common">wheat curl mite</name>
    <dbReference type="NCBI Taxonomy" id="561515"/>
    <lineage>
        <taxon>Eukaryota</taxon>
        <taxon>Metazoa</taxon>
        <taxon>Ecdysozoa</taxon>
        <taxon>Arthropoda</taxon>
        <taxon>Chelicerata</taxon>
        <taxon>Arachnida</taxon>
        <taxon>Acari</taxon>
        <taxon>Acariformes</taxon>
        <taxon>Trombidiformes</taxon>
        <taxon>Prostigmata</taxon>
        <taxon>Eupodina</taxon>
        <taxon>Eriophyoidea</taxon>
        <taxon>Eriophyidae</taxon>
        <taxon>Eriophyinae</taxon>
        <taxon>Aceriini</taxon>
        <taxon>Aceria</taxon>
    </lineage>
</organism>